<dbReference type="GO" id="GO:0033765">
    <property type="term" value="F:steroid dehydrogenase activity, acting on the CH-CH group of donors"/>
    <property type="evidence" value="ECO:0007669"/>
    <property type="project" value="UniProtKB-ARBA"/>
</dbReference>
<name>A0A9X2CX16_9BACI</name>
<feature type="domain" description="FAD-dependent oxidoreductase 2 FAD-binding" evidence="4">
    <location>
        <begin position="7"/>
        <end position="383"/>
    </location>
</feature>
<organism evidence="6 7">
    <name type="scientific">Halalkalibacter alkaliphilus</name>
    <dbReference type="NCBI Taxonomy" id="2917993"/>
    <lineage>
        <taxon>Bacteria</taxon>
        <taxon>Bacillati</taxon>
        <taxon>Bacillota</taxon>
        <taxon>Bacilli</taxon>
        <taxon>Bacillales</taxon>
        <taxon>Bacillaceae</taxon>
        <taxon>Halalkalibacter</taxon>
    </lineage>
</organism>
<dbReference type="InterPro" id="IPR037099">
    <property type="entry name" value="Fum_R/Succ_DH_flav-like_C_sf"/>
</dbReference>
<feature type="domain" description="Fumarate reductase/succinate dehydrogenase flavoprotein-like C-terminal" evidence="5">
    <location>
        <begin position="441"/>
        <end position="544"/>
    </location>
</feature>
<evidence type="ECO:0000259" key="5">
    <source>
        <dbReference type="Pfam" id="PF02910"/>
    </source>
</evidence>
<evidence type="ECO:0000256" key="2">
    <source>
        <dbReference type="ARBA" id="ARBA00023002"/>
    </source>
</evidence>
<dbReference type="InterPro" id="IPR003953">
    <property type="entry name" value="FAD-dep_OxRdtase_2_FAD-bd"/>
</dbReference>
<feature type="active site" description="Proton acceptor" evidence="3">
    <location>
        <position position="280"/>
    </location>
</feature>
<accession>A0A9X2CX16</accession>
<dbReference type="SUPFAM" id="SSF56425">
    <property type="entry name" value="Succinate dehydrogenase/fumarate reductase flavoprotein, catalytic domain"/>
    <property type="match status" value="1"/>
</dbReference>
<protein>
    <submittedName>
        <fullName evidence="6">FAD-binding protein</fullName>
    </submittedName>
</protein>
<dbReference type="Gene3D" id="1.20.58.100">
    <property type="entry name" value="Fumarate reductase/succinate dehydrogenase flavoprotein-like, C-terminal domain"/>
    <property type="match status" value="1"/>
</dbReference>
<evidence type="ECO:0000256" key="1">
    <source>
        <dbReference type="ARBA" id="ARBA00022630"/>
    </source>
</evidence>
<reference evidence="6" key="1">
    <citation type="submission" date="2022-02" db="EMBL/GenBank/DDBJ databases">
        <title>Halalkalibacter sp. nov. isolated from Lonar Lake, India.</title>
        <authorList>
            <person name="Joshi A."/>
            <person name="Thite S."/>
            <person name="Lodha T."/>
        </authorList>
    </citation>
    <scope>NUCLEOTIDE SEQUENCE</scope>
    <source>
        <strain evidence="6">MEB205</strain>
    </source>
</reference>
<proteinExistence type="predicted"/>
<dbReference type="AlphaFoldDB" id="A0A9X2CX16"/>
<dbReference type="PIRSF" id="PIRSF000171">
    <property type="entry name" value="SDHA_APRA_LASPO"/>
    <property type="match status" value="1"/>
</dbReference>
<dbReference type="PANTHER" id="PTHR11632">
    <property type="entry name" value="SUCCINATE DEHYDROGENASE 2 FLAVOPROTEIN SUBUNIT"/>
    <property type="match status" value="1"/>
</dbReference>
<gene>
    <name evidence="6" type="ORF">MF646_21465</name>
</gene>
<evidence type="ECO:0000259" key="4">
    <source>
        <dbReference type="Pfam" id="PF00890"/>
    </source>
</evidence>
<dbReference type="RefSeq" id="WP_250098545.1">
    <property type="nucleotide sequence ID" value="NZ_JAKRYL010000036.1"/>
</dbReference>
<dbReference type="InterPro" id="IPR015939">
    <property type="entry name" value="Fum_Rdtase/Succ_DH_flav-like_C"/>
</dbReference>
<keyword evidence="7" id="KW-1185">Reference proteome</keyword>
<dbReference type="Pfam" id="PF02910">
    <property type="entry name" value="Succ_DH_flav_C"/>
    <property type="match status" value="1"/>
</dbReference>
<comment type="caution">
    <text evidence="6">The sequence shown here is derived from an EMBL/GenBank/DDBJ whole genome shotgun (WGS) entry which is preliminary data.</text>
</comment>
<dbReference type="Gene3D" id="3.90.700.10">
    <property type="entry name" value="Succinate dehydrogenase/fumarate reductase flavoprotein, catalytic domain"/>
    <property type="match status" value="1"/>
</dbReference>
<dbReference type="Gene3D" id="3.50.50.60">
    <property type="entry name" value="FAD/NAD(P)-binding domain"/>
    <property type="match status" value="1"/>
</dbReference>
<evidence type="ECO:0000256" key="3">
    <source>
        <dbReference type="PIRSR" id="PIRSR000171-1"/>
    </source>
</evidence>
<evidence type="ECO:0000313" key="6">
    <source>
        <dbReference type="EMBL" id="MCL7749687.1"/>
    </source>
</evidence>
<keyword evidence="1" id="KW-0285">Flavoprotein</keyword>
<dbReference type="SUPFAM" id="SSF51905">
    <property type="entry name" value="FAD/NAD(P)-binding domain"/>
    <property type="match status" value="1"/>
</dbReference>
<dbReference type="InterPro" id="IPR027477">
    <property type="entry name" value="Succ_DH/fumarate_Rdtase_cat_sf"/>
</dbReference>
<dbReference type="Proteomes" id="UP001139150">
    <property type="component" value="Unassembled WGS sequence"/>
</dbReference>
<dbReference type="Pfam" id="PF00890">
    <property type="entry name" value="FAD_binding_2"/>
    <property type="match status" value="1"/>
</dbReference>
<keyword evidence="2" id="KW-0560">Oxidoreductase</keyword>
<dbReference type="PRINTS" id="PR00368">
    <property type="entry name" value="FADPNR"/>
</dbReference>
<dbReference type="EMBL" id="JAKRYL010000036">
    <property type="protein sequence ID" value="MCL7749687.1"/>
    <property type="molecule type" value="Genomic_DNA"/>
</dbReference>
<sequence>MDVIETDILIIGSGAAGLTAAVYAGNSTNNVLVLDKGVIGKSGSTIGAVQIASLGAWSNPLDSESHYVKDMKESGRGLSNPKLIETLASDLSARLKEIIGWGLKLDVNEDEEVSVFATSGHSVARSVSARKGKTGLGIAQTLTKKLKSMKNIRTWSDVITVDLVTSSERVTGALVFDLRTNHLSFIQSKTVILATGGIGQLYPVTSNPVQATSDGFSLGLGASASLIDMEQVQFYPVSLVSPHSLAGFCISFYHYSKLYNIHGERFMKRYEPETLENTTRDKLAIAIHSEIAAGRGTPNGGVWLDATEQMEKVKNEFPHEYKLCEDRGIDLSKDYAEIAPAAHFMMGGIQIDKNAASSVPGLYAAGETAGGLHGGNRLGNNALSECLVFGAKAGMAAAIEASELSEVPPTDISKIEEIKNSFYSPFSSAKNSDIRPFELKQKIQEIMGQKVGVIRTNNNLKRAKELLTRVKEQFNQIYITHKEAPSREILDYIESRHMIRSAEAIIRAATMRKESRGAHYSLDHPTHASTIHHTVIQYENGQMKFNMPPAKGV</sequence>
<dbReference type="InterPro" id="IPR036188">
    <property type="entry name" value="FAD/NAD-bd_sf"/>
</dbReference>
<dbReference type="SUPFAM" id="SSF46977">
    <property type="entry name" value="Succinate dehydrogenase/fumarate reductase flavoprotein C-terminal domain"/>
    <property type="match status" value="1"/>
</dbReference>
<evidence type="ECO:0000313" key="7">
    <source>
        <dbReference type="Proteomes" id="UP001139150"/>
    </source>
</evidence>
<dbReference type="InterPro" id="IPR030664">
    <property type="entry name" value="SdhA/FrdA/AprA"/>
</dbReference>
<dbReference type="PANTHER" id="PTHR11632:SF51">
    <property type="entry name" value="SUCCINATE DEHYDROGENASE [UBIQUINONE] FLAVOPROTEIN SUBUNIT, MITOCHONDRIAL"/>
    <property type="match status" value="1"/>
</dbReference>